<evidence type="ECO:0000313" key="4">
    <source>
        <dbReference type="Proteomes" id="UP001596135"/>
    </source>
</evidence>
<dbReference type="RefSeq" id="WP_379150902.1">
    <property type="nucleotide sequence ID" value="NZ_JBHSRJ010000002.1"/>
</dbReference>
<dbReference type="Proteomes" id="UP001596135">
    <property type="component" value="Unassembled WGS sequence"/>
</dbReference>
<feature type="domain" description="DUF4232" evidence="2">
    <location>
        <begin position="29"/>
        <end position="151"/>
    </location>
</feature>
<keyword evidence="1" id="KW-0732">Signal</keyword>
<reference evidence="4" key="1">
    <citation type="journal article" date="2019" name="Int. J. Syst. Evol. Microbiol.">
        <title>The Global Catalogue of Microorganisms (GCM) 10K type strain sequencing project: providing services to taxonomists for standard genome sequencing and annotation.</title>
        <authorList>
            <consortium name="The Broad Institute Genomics Platform"/>
            <consortium name="The Broad Institute Genome Sequencing Center for Infectious Disease"/>
            <person name="Wu L."/>
            <person name="Ma J."/>
        </authorList>
    </citation>
    <scope>NUCLEOTIDE SEQUENCE [LARGE SCALE GENOMIC DNA]</scope>
    <source>
        <strain evidence="4">CCUG 54522</strain>
    </source>
</reference>
<keyword evidence="4" id="KW-1185">Reference proteome</keyword>
<protein>
    <submittedName>
        <fullName evidence="3">DUF4232 domain-containing protein</fullName>
    </submittedName>
</protein>
<dbReference type="EMBL" id="JBHSRJ010000002">
    <property type="protein sequence ID" value="MFC6042352.1"/>
    <property type="molecule type" value="Genomic_DNA"/>
</dbReference>
<dbReference type="Pfam" id="PF14016">
    <property type="entry name" value="DUF4232"/>
    <property type="match status" value="1"/>
</dbReference>
<evidence type="ECO:0000259" key="2">
    <source>
        <dbReference type="Pfam" id="PF14016"/>
    </source>
</evidence>
<feature type="signal peptide" evidence="1">
    <location>
        <begin position="1"/>
        <end position="24"/>
    </location>
</feature>
<sequence>MTKLLMILLLSTGPLTVVGGPAQAAAPECTNAKLVASYRSTDGGMSHEYGRIVLRNVSDAACSIRGYGGLSYVGGGDGTQVGAAATRTAGPVRRIVVRPGQRVVSEVAATDVAPYPRRRCRPEHVDGFWVYLPDETRAQFVAHPTTGCRNHRVHLLAHRAYVRP</sequence>
<gene>
    <name evidence="3" type="ORF">ACFPYL_04685</name>
</gene>
<evidence type="ECO:0000256" key="1">
    <source>
        <dbReference type="SAM" id="SignalP"/>
    </source>
</evidence>
<proteinExistence type="predicted"/>
<feature type="chain" id="PRO_5045692857" evidence="1">
    <location>
        <begin position="25"/>
        <end position="164"/>
    </location>
</feature>
<accession>A0ABW1LGW6</accession>
<name>A0ABW1LGW6_9ACTN</name>
<dbReference type="InterPro" id="IPR025326">
    <property type="entry name" value="DUF4232"/>
</dbReference>
<evidence type="ECO:0000313" key="3">
    <source>
        <dbReference type="EMBL" id="MFC6042352.1"/>
    </source>
</evidence>
<comment type="caution">
    <text evidence="3">The sequence shown here is derived from an EMBL/GenBank/DDBJ whole genome shotgun (WGS) entry which is preliminary data.</text>
</comment>
<organism evidence="3 4">
    <name type="scientific">Nocardioides hankookensis</name>
    <dbReference type="NCBI Taxonomy" id="443157"/>
    <lineage>
        <taxon>Bacteria</taxon>
        <taxon>Bacillati</taxon>
        <taxon>Actinomycetota</taxon>
        <taxon>Actinomycetes</taxon>
        <taxon>Propionibacteriales</taxon>
        <taxon>Nocardioidaceae</taxon>
        <taxon>Nocardioides</taxon>
    </lineage>
</organism>